<name>A0AAD8HJP7_9APIA</name>
<evidence type="ECO:0000313" key="2">
    <source>
        <dbReference type="Proteomes" id="UP001237642"/>
    </source>
</evidence>
<dbReference type="Gene3D" id="3.60.10.10">
    <property type="entry name" value="Endonuclease/exonuclease/phosphatase"/>
    <property type="match status" value="1"/>
</dbReference>
<organism evidence="1 2">
    <name type="scientific">Heracleum sosnowskyi</name>
    <dbReference type="NCBI Taxonomy" id="360622"/>
    <lineage>
        <taxon>Eukaryota</taxon>
        <taxon>Viridiplantae</taxon>
        <taxon>Streptophyta</taxon>
        <taxon>Embryophyta</taxon>
        <taxon>Tracheophyta</taxon>
        <taxon>Spermatophyta</taxon>
        <taxon>Magnoliopsida</taxon>
        <taxon>eudicotyledons</taxon>
        <taxon>Gunneridae</taxon>
        <taxon>Pentapetalae</taxon>
        <taxon>asterids</taxon>
        <taxon>campanulids</taxon>
        <taxon>Apiales</taxon>
        <taxon>Apiaceae</taxon>
        <taxon>Apioideae</taxon>
        <taxon>apioid superclade</taxon>
        <taxon>Tordylieae</taxon>
        <taxon>Tordyliinae</taxon>
        <taxon>Heracleum</taxon>
    </lineage>
</organism>
<reference evidence="1" key="2">
    <citation type="submission" date="2023-05" db="EMBL/GenBank/DDBJ databases">
        <authorList>
            <person name="Schelkunov M.I."/>
        </authorList>
    </citation>
    <scope>NUCLEOTIDE SEQUENCE</scope>
    <source>
        <strain evidence="1">Hsosn_3</strain>
        <tissue evidence="1">Leaf</tissue>
    </source>
</reference>
<dbReference type="PANTHER" id="PTHR33710">
    <property type="entry name" value="BNAC02G09200D PROTEIN"/>
    <property type="match status" value="1"/>
</dbReference>
<evidence type="ECO:0008006" key="3">
    <source>
        <dbReference type="Google" id="ProtNLM"/>
    </source>
</evidence>
<dbReference type="PANTHER" id="PTHR33710:SF79">
    <property type="entry name" value="OS06G0205337 PROTEIN"/>
    <property type="match status" value="1"/>
</dbReference>
<dbReference type="Proteomes" id="UP001237642">
    <property type="component" value="Unassembled WGS sequence"/>
</dbReference>
<protein>
    <recommendedName>
        <fullName evidence="3">Endonuclease/exonuclease/phosphatase</fullName>
    </recommendedName>
</protein>
<reference evidence="1" key="1">
    <citation type="submission" date="2023-02" db="EMBL/GenBank/DDBJ databases">
        <title>Genome of toxic invasive species Heracleum sosnowskyi carries increased number of genes despite the absence of recent whole-genome duplications.</title>
        <authorList>
            <person name="Schelkunov M."/>
            <person name="Shtratnikova V."/>
            <person name="Makarenko M."/>
            <person name="Klepikova A."/>
            <person name="Omelchenko D."/>
            <person name="Novikova G."/>
            <person name="Obukhova E."/>
            <person name="Bogdanov V."/>
            <person name="Penin A."/>
            <person name="Logacheva M."/>
        </authorList>
    </citation>
    <scope>NUCLEOTIDE SEQUENCE</scope>
    <source>
        <strain evidence="1">Hsosn_3</strain>
        <tissue evidence="1">Leaf</tissue>
    </source>
</reference>
<dbReference type="SUPFAM" id="SSF56219">
    <property type="entry name" value="DNase I-like"/>
    <property type="match status" value="1"/>
</dbReference>
<keyword evidence="2" id="KW-1185">Reference proteome</keyword>
<gene>
    <name evidence="1" type="ORF">POM88_034501</name>
</gene>
<dbReference type="InterPro" id="IPR036691">
    <property type="entry name" value="Endo/exonu/phosph_ase_sf"/>
</dbReference>
<proteinExistence type="predicted"/>
<accession>A0AAD8HJP7</accession>
<sequence>MLFAPPVINSVDSGMSTSAHGKFESTSSNDIFTMQLAGSHILSHLKPKSKDITGCHSNNILKNNTLQVTKVTPPSVINSVEDIELHSENEGIIVNKAKRRREEVEQKQDDDKNLLKEKSVVDSDGIVEENGMTNLLGYSRNFIDGRVTIHGFPKWRLTCIHGFPERNRRRESWNLLTNLCSLSPLPWVVIGDFNDNLLQSEKCGGNRHPSSLLTGFGETIAQCALLEVKMIGYHFTWEKGRGSNNIVEEKLYRALRTINRQSLFLSARVINKEAPCFNHTALFYL</sequence>
<evidence type="ECO:0000313" key="1">
    <source>
        <dbReference type="EMBL" id="KAK1368409.1"/>
    </source>
</evidence>
<dbReference type="EMBL" id="JAUIZM010000008">
    <property type="protein sequence ID" value="KAK1368409.1"/>
    <property type="molecule type" value="Genomic_DNA"/>
</dbReference>
<comment type="caution">
    <text evidence="1">The sequence shown here is derived from an EMBL/GenBank/DDBJ whole genome shotgun (WGS) entry which is preliminary data.</text>
</comment>
<dbReference type="AlphaFoldDB" id="A0AAD8HJP7"/>